<proteinExistence type="predicted"/>
<keyword evidence="9" id="KW-0067">ATP-binding</keyword>
<evidence type="ECO:0000259" key="16">
    <source>
        <dbReference type="PROSITE" id="PS50011"/>
    </source>
</evidence>
<accession>A0A151TKQ9</accession>
<dbReference type="Pfam" id="PF07714">
    <property type="entry name" value="PK_Tyr_Ser-Thr"/>
    <property type="match status" value="1"/>
</dbReference>
<feature type="domain" description="Protein kinase" evidence="16">
    <location>
        <begin position="1"/>
        <end position="257"/>
    </location>
</feature>
<keyword evidence="10" id="KW-1133">Transmembrane helix</keyword>
<keyword evidence="5" id="KW-0812">Transmembrane</keyword>
<dbReference type="Gene3D" id="3.30.200.20">
    <property type="entry name" value="Phosphorylase Kinase, domain 1"/>
    <property type="match status" value="1"/>
</dbReference>
<dbReference type="EC" id="2.7.11.1" evidence="2"/>
<dbReference type="SMART" id="SM00220">
    <property type="entry name" value="S_TKc"/>
    <property type="match status" value="1"/>
</dbReference>
<dbReference type="PROSITE" id="PS00108">
    <property type="entry name" value="PROTEIN_KINASE_ST"/>
    <property type="match status" value="1"/>
</dbReference>
<evidence type="ECO:0000256" key="9">
    <source>
        <dbReference type="ARBA" id="ARBA00022840"/>
    </source>
</evidence>
<evidence type="ECO:0000256" key="15">
    <source>
        <dbReference type="SAM" id="MobiDB-lite"/>
    </source>
</evidence>
<dbReference type="PROSITE" id="PS50011">
    <property type="entry name" value="PROTEIN_KINASE_DOM"/>
    <property type="match status" value="1"/>
</dbReference>
<dbReference type="GO" id="GO:0016020">
    <property type="term" value="C:membrane"/>
    <property type="evidence" value="ECO:0007669"/>
    <property type="project" value="UniProtKB-SubCell"/>
</dbReference>
<dbReference type="Proteomes" id="UP000075243">
    <property type="component" value="Chromosome 5"/>
</dbReference>
<dbReference type="STRING" id="3821.A0A151TKQ9"/>
<comment type="catalytic activity">
    <reaction evidence="14">
        <text>L-seryl-[protein] + ATP = O-phospho-L-seryl-[protein] + ADP + H(+)</text>
        <dbReference type="Rhea" id="RHEA:17989"/>
        <dbReference type="Rhea" id="RHEA-COMP:9863"/>
        <dbReference type="Rhea" id="RHEA-COMP:11604"/>
        <dbReference type="ChEBI" id="CHEBI:15378"/>
        <dbReference type="ChEBI" id="CHEBI:29999"/>
        <dbReference type="ChEBI" id="CHEBI:30616"/>
        <dbReference type="ChEBI" id="CHEBI:83421"/>
        <dbReference type="ChEBI" id="CHEBI:456216"/>
        <dbReference type="EC" id="2.7.11.1"/>
    </reaction>
</comment>
<dbReference type="FunFam" id="1.10.510.10:FF:001023">
    <property type="entry name" value="Os07g0541700 protein"/>
    <property type="match status" value="1"/>
</dbReference>
<comment type="catalytic activity">
    <reaction evidence="13">
        <text>L-threonyl-[protein] + ATP = O-phospho-L-threonyl-[protein] + ADP + H(+)</text>
        <dbReference type="Rhea" id="RHEA:46608"/>
        <dbReference type="Rhea" id="RHEA-COMP:11060"/>
        <dbReference type="Rhea" id="RHEA-COMP:11605"/>
        <dbReference type="ChEBI" id="CHEBI:15378"/>
        <dbReference type="ChEBI" id="CHEBI:30013"/>
        <dbReference type="ChEBI" id="CHEBI:30616"/>
        <dbReference type="ChEBI" id="CHEBI:61977"/>
        <dbReference type="ChEBI" id="CHEBI:456216"/>
        <dbReference type="EC" id="2.7.11.1"/>
    </reaction>
</comment>
<evidence type="ECO:0000256" key="4">
    <source>
        <dbReference type="ARBA" id="ARBA00022679"/>
    </source>
</evidence>
<evidence type="ECO:0000256" key="13">
    <source>
        <dbReference type="ARBA" id="ARBA00047899"/>
    </source>
</evidence>
<evidence type="ECO:0000256" key="10">
    <source>
        <dbReference type="ARBA" id="ARBA00022989"/>
    </source>
</evidence>
<evidence type="ECO:0000256" key="2">
    <source>
        <dbReference type="ARBA" id="ARBA00012513"/>
    </source>
</evidence>
<feature type="region of interest" description="Disordered" evidence="15">
    <location>
        <begin position="260"/>
        <end position="296"/>
    </location>
</feature>
<evidence type="ECO:0000313" key="18">
    <source>
        <dbReference type="Proteomes" id="UP000075243"/>
    </source>
</evidence>
<keyword evidence="7" id="KW-0547">Nucleotide-binding</keyword>
<feature type="compositionally biased region" description="Polar residues" evidence="15">
    <location>
        <begin position="271"/>
        <end position="296"/>
    </location>
</feature>
<keyword evidence="12" id="KW-0325">Glycoprotein</keyword>
<evidence type="ECO:0000313" key="17">
    <source>
        <dbReference type="EMBL" id="KYP67633.1"/>
    </source>
</evidence>
<dbReference type="GO" id="GO:0005524">
    <property type="term" value="F:ATP binding"/>
    <property type="evidence" value="ECO:0007669"/>
    <property type="project" value="UniProtKB-KW"/>
</dbReference>
<keyword evidence="6" id="KW-0732">Signal</keyword>
<evidence type="ECO:0000256" key="1">
    <source>
        <dbReference type="ARBA" id="ARBA00004479"/>
    </source>
</evidence>
<evidence type="ECO:0000256" key="6">
    <source>
        <dbReference type="ARBA" id="ARBA00022729"/>
    </source>
</evidence>
<evidence type="ECO:0000256" key="14">
    <source>
        <dbReference type="ARBA" id="ARBA00048679"/>
    </source>
</evidence>
<evidence type="ECO:0000256" key="8">
    <source>
        <dbReference type="ARBA" id="ARBA00022777"/>
    </source>
</evidence>
<keyword evidence="11" id="KW-0472">Membrane</keyword>
<protein>
    <recommendedName>
        <fullName evidence="2">non-specific serine/threonine protein kinase</fullName>
        <ecNumber evidence="2">2.7.11.1</ecNumber>
    </recommendedName>
</protein>
<dbReference type="SUPFAM" id="SSF56112">
    <property type="entry name" value="Protein kinase-like (PK-like)"/>
    <property type="match status" value="1"/>
</dbReference>
<dbReference type="EMBL" id="CM003607">
    <property type="protein sequence ID" value="KYP67633.1"/>
    <property type="molecule type" value="Genomic_DNA"/>
</dbReference>
<comment type="subcellular location">
    <subcellularLocation>
        <location evidence="1">Membrane</location>
        <topology evidence="1">Single-pass type I membrane protein</topology>
    </subcellularLocation>
</comment>
<dbReference type="InterPro" id="IPR000719">
    <property type="entry name" value="Prot_kinase_dom"/>
</dbReference>
<evidence type="ECO:0000256" key="5">
    <source>
        <dbReference type="ARBA" id="ARBA00022692"/>
    </source>
</evidence>
<evidence type="ECO:0000256" key="12">
    <source>
        <dbReference type="ARBA" id="ARBA00023180"/>
    </source>
</evidence>
<keyword evidence="3" id="KW-0723">Serine/threonine-protein kinase</keyword>
<keyword evidence="4" id="KW-0808">Transferase</keyword>
<dbReference type="OMA" id="WINVVSS"/>
<dbReference type="PANTHER" id="PTHR27009">
    <property type="entry name" value="RUST RESISTANCE KINASE LR10-RELATED"/>
    <property type="match status" value="1"/>
</dbReference>
<gene>
    <name evidence="17" type="ORF">KK1_023977</name>
</gene>
<dbReference type="AlphaFoldDB" id="A0A151TKQ9"/>
<keyword evidence="18" id="KW-1185">Reference proteome</keyword>
<dbReference type="InterPro" id="IPR008271">
    <property type="entry name" value="Ser/Thr_kinase_AS"/>
</dbReference>
<dbReference type="InterPro" id="IPR001245">
    <property type="entry name" value="Ser-Thr/Tyr_kinase_cat_dom"/>
</dbReference>
<name>A0A151TKQ9_CAJCA</name>
<keyword evidence="8" id="KW-0418">Kinase</keyword>
<organism evidence="17 18">
    <name type="scientific">Cajanus cajan</name>
    <name type="common">Pigeon pea</name>
    <name type="synonym">Cajanus indicus</name>
    <dbReference type="NCBI Taxonomy" id="3821"/>
    <lineage>
        <taxon>Eukaryota</taxon>
        <taxon>Viridiplantae</taxon>
        <taxon>Streptophyta</taxon>
        <taxon>Embryophyta</taxon>
        <taxon>Tracheophyta</taxon>
        <taxon>Spermatophyta</taxon>
        <taxon>Magnoliopsida</taxon>
        <taxon>eudicotyledons</taxon>
        <taxon>Gunneridae</taxon>
        <taxon>Pentapetalae</taxon>
        <taxon>rosids</taxon>
        <taxon>fabids</taxon>
        <taxon>Fabales</taxon>
        <taxon>Fabaceae</taxon>
        <taxon>Papilionoideae</taxon>
        <taxon>50 kb inversion clade</taxon>
        <taxon>NPAAA clade</taxon>
        <taxon>indigoferoid/millettioid clade</taxon>
        <taxon>Phaseoleae</taxon>
        <taxon>Cajanus</taxon>
    </lineage>
</organism>
<evidence type="ECO:0000256" key="3">
    <source>
        <dbReference type="ARBA" id="ARBA00022527"/>
    </source>
</evidence>
<dbReference type="InterPro" id="IPR045874">
    <property type="entry name" value="LRK10/LRL21-25-like"/>
</dbReference>
<dbReference type="Gene3D" id="1.10.510.10">
    <property type="entry name" value="Transferase(Phosphotransferase) domain 1"/>
    <property type="match status" value="1"/>
</dbReference>
<dbReference type="GO" id="GO:0004674">
    <property type="term" value="F:protein serine/threonine kinase activity"/>
    <property type="evidence" value="ECO:0007669"/>
    <property type="project" value="UniProtKB-KW"/>
</dbReference>
<dbReference type="InterPro" id="IPR011009">
    <property type="entry name" value="Kinase-like_dom_sf"/>
</dbReference>
<sequence>MKASGFGLAKDSNITCKLDLAEIGTIGRIYHVNLVWLYVFCFHRDKRALVYEFVENGSLSKYLFGSQNQDIELGKLHKIAIGTTKGIAYLHEECQQRIIHYDIKSENVLLDLNLGLKVTDFGLAKLCSRRSNVSSIHRETVGYGAPKMWKPYPVTHKCDVYSFGILLFEIVGRRRHCDDNCNESQQWFPKWTWDMFENNELSVMLSLCGIEEKDKEKAERMSKVALCCVQYSPNDRPLMSIVVKMLEGEIEISPPPFPFQNLESRKPNFPDSDTTSLQTKSSGEYKQNTFQIEKST</sequence>
<reference evidence="17 18" key="1">
    <citation type="journal article" date="2012" name="Nat. Biotechnol.">
        <title>Draft genome sequence of pigeonpea (Cajanus cajan), an orphan legume crop of resource-poor farmers.</title>
        <authorList>
            <person name="Varshney R.K."/>
            <person name="Chen W."/>
            <person name="Li Y."/>
            <person name="Bharti A.K."/>
            <person name="Saxena R.K."/>
            <person name="Schlueter J.A."/>
            <person name="Donoghue M.T."/>
            <person name="Azam S."/>
            <person name="Fan G."/>
            <person name="Whaley A.M."/>
            <person name="Farmer A.D."/>
            <person name="Sheridan J."/>
            <person name="Iwata A."/>
            <person name="Tuteja R."/>
            <person name="Penmetsa R.V."/>
            <person name="Wu W."/>
            <person name="Upadhyaya H.D."/>
            <person name="Yang S.P."/>
            <person name="Shah T."/>
            <person name="Saxena K.B."/>
            <person name="Michael T."/>
            <person name="McCombie W.R."/>
            <person name="Yang B."/>
            <person name="Zhang G."/>
            <person name="Yang H."/>
            <person name="Wang J."/>
            <person name="Spillane C."/>
            <person name="Cook D.R."/>
            <person name="May G.D."/>
            <person name="Xu X."/>
            <person name="Jackson S.A."/>
        </authorList>
    </citation>
    <scope>NUCLEOTIDE SEQUENCE [LARGE SCALE GENOMIC DNA]</scope>
    <source>
        <strain evidence="18">cv. Asha</strain>
    </source>
</reference>
<evidence type="ECO:0000256" key="7">
    <source>
        <dbReference type="ARBA" id="ARBA00022741"/>
    </source>
</evidence>
<dbReference type="Gramene" id="C.cajan_23297.t">
    <property type="protein sequence ID" value="C.cajan_23297.t.cds1"/>
    <property type="gene ID" value="C.cajan_23297"/>
</dbReference>
<evidence type="ECO:0000256" key="11">
    <source>
        <dbReference type="ARBA" id="ARBA00023136"/>
    </source>
</evidence>